<dbReference type="SMART" id="SM00581">
    <property type="entry name" value="PSP"/>
    <property type="match status" value="1"/>
</dbReference>
<dbReference type="Pfam" id="PF04046">
    <property type="entry name" value="PSP"/>
    <property type="match status" value="1"/>
</dbReference>
<keyword evidence="4" id="KW-0479">Metal-binding</keyword>
<proteinExistence type="inferred from homology"/>
<dbReference type="GO" id="GO:0005654">
    <property type="term" value="C:nucleoplasm"/>
    <property type="evidence" value="ECO:0007669"/>
    <property type="project" value="UniProtKB-SubCell"/>
</dbReference>
<dbReference type="SMART" id="SM00343">
    <property type="entry name" value="ZnF_C2HC"/>
    <property type="match status" value="1"/>
</dbReference>
<evidence type="ECO:0000256" key="8">
    <source>
        <dbReference type="ARBA" id="ARBA00032546"/>
    </source>
</evidence>
<feature type="region of interest" description="Disordered" evidence="11">
    <location>
        <begin position="501"/>
        <end position="592"/>
    </location>
</feature>
<evidence type="ECO:0000259" key="12">
    <source>
        <dbReference type="PROSITE" id="PS50158"/>
    </source>
</evidence>
<dbReference type="GeneTree" id="ENSGT00390000011475"/>
<gene>
    <name evidence="13" type="primary">ZCCHC8</name>
</gene>
<keyword evidence="5 10" id="KW-0863">Zinc-finger</keyword>
<reference evidence="13" key="1">
    <citation type="submission" date="2025-08" db="UniProtKB">
        <authorList>
            <consortium name="Ensembl"/>
        </authorList>
    </citation>
    <scope>IDENTIFICATION</scope>
</reference>
<dbReference type="GO" id="GO:0003723">
    <property type="term" value="F:RNA binding"/>
    <property type="evidence" value="ECO:0007669"/>
    <property type="project" value="TreeGrafter"/>
</dbReference>
<feature type="compositionally biased region" description="Basic and acidic residues" evidence="11">
    <location>
        <begin position="535"/>
        <end position="545"/>
    </location>
</feature>
<evidence type="ECO:0000256" key="5">
    <source>
        <dbReference type="ARBA" id="ARBA00022771"/>
    </source>
</evidence>
<evidence type="ECO:0000256" key="9">
    <source>
        <dbReference type="ARBA" id="ARBA00045870"/>
    </source>
</evidence>
<evidence type="ECO:0000256" key="6">
    <source>
        <dbReference type="ARBA" id="ARBA00022833"/>
    </source>
</evidence>
<evidence type="ECO:0000256" key="11">
    <source>
        <dbReference type="SAM" id="MobiDB-lite"/>
    </source>
</evidence>
<dbReference type="GO" id="GO:0071013">
    <property type="term" value="C:catalytic step 2 spliceosome"/>
    <property type="evidence" value="ECO:0007669"/>
    <property type="project" value="TreeGrafter"/>
</dbReference>
<keyword evidence="6" id="KW-0862">Zinc</keyword>
<protein>
    <recommendedName>
        <fullName evidence="3">Zinc finger CCHC domain-containing protein 8</fullName>
    </recommendedName>
    <alternativeName>
        <fullName evidence="8">TRAMP-like complex RNA-binding factor ZCCHC8</fullName>
    </alternativeName>
</protein>
<evidence type="ECO:0000256" key="10">
    <source>
        <dbReference type="PROSITE-ProRule" id="PRU00047"/>
    </source>
</evidence>
<feature type="region of interest" description="Disordered" evidence="11">
    <location>
        <begin position="431"/>
        <end position="479"/>
    </location>
</feature>
<evidence type="ECO:0000256" key="4">
    <source>
        <dbReference type="ARBA" id="ARBA00022723"/>
    </source>
</evidence>
<evidence type="ECO:0000256" key="7">
    <source>
        <dbReference type="ARBA" id="ARBA00023242"/>
    </source>
</evidence>
<name>A0A8C9DQX3_PROSS</name>
<dbReference type="Proteomes" id="UP000694414">
    <property type="component" value="Unplaced"/>
</dbReference>
<dbReference type="PANTHER" id="PTHR13316">
    <property type="entry name" value="ZINC FINGER, CCHC DOMAIN CONTAINING 8"/>
    <property type="match status" value="1"/>
</dbReference>
<keyword evidence="7" id="KW-0539">Nucleus</keyword>
<comment type="similarity">
    <text evidence="2">Belongs to the ZCCHC8 family.</text>
</comment>
<dbReference type="InterPro" id="IPR001878">
    <property type="entry name" value="Znf_CCHC"/>
</dbReference>
<reference evidence="13" key="2">
    <citation type="submission" date="2025-09" db="UniProtKB">
        <authorList>
            <consortium name="Ensembl"/>
        </authorList>
    </citation>
    <scope>IDENTIFICATION</scope>
</reference>
<feature type="compositionally biased region" description="Polar residues" evidence="11">
    <location>
        <begin position="516"/>
        <end position="527"/>
    </location>
</feature>
<evidence type="ECO:0000313" key="13">
    <source>
        <dbReference type="Ensembl" id="ENSPSMP00000027029.1"/>
    </source>
</evidence>
<feature type="compositionally biased region" description="Basic and acidic residues" evidence="11">
    <location>
        <begin position="577"/>
        <end position="587"/>
    </location>
</feature>
<keyword evidence="14" id="KW-1185">Reference proteome</keyword>
<feature type="compositionally biased region" description="Pro residues" evidence="11">
    <location>
        <begin position="439"/>
        <end position="463"/>
    </location>
</feature>
<dbReference type="InterPro" id="IPR006568">
    <property type="entry name" value="PSP_pro-rich"/>
</dbReference>
<evidence type="ECO:0000313" key="14">
    <source>
        <dbReference type="Proteomes" id="UP000694414"/>
    </source>
</evidence>
<dbReference type="PROSITE" id="PS50158">
    <property type="entry name" value="ZF_CCHC"/>
    <property type="match status" value="1"/>
</dbReference>
<feature type="region of interest" description="Disordered" evidence="11">
    <location>
        <begin position="23"/>
        <end position="43"/>
    </location>
</feature>
<feature type="compositionally biased region" description="Basic and acidic residues" evidence="11">
    <location>
        <begin position="555"/>
        <end position="565"/>
    </location>
</feature>
<comment type="subcellular location">
    <subcellularLocation>
        <location evidence="1">Nucleus</location>
        <location evidence="1">Nucleoplasm</location>
    </subcellularLocation>
</comment>
<dbReference type="PANTHER" id="PTHR13316:SF0">
    <property type="entry name" value="ZINC FINGER CCHC DOMAIN-CONTAINING PROTEIN 8"/>
    <property type="match status" value="1"/>
</dbReference>
<dbReference type="GO" id="GO:0008270">
    <property type="term" value="F:zinc ion binding"/>
    <property type="evidence" value="ECO:0007669"/>
    <property type="project" value="UniProtKB-KW"/>
</dbReference>
<sequence>MAAEVDFGDFELFEAFDHPEESIPKPVHTRFKDDDGDEADGNGAADAELRERLRQCEETIEQLRAENILPAQLKRKLNILTRPSGILVNNTKLDGPLLQILFMNNVISKQYHQEIEEFVSNLVKRFEEQQKNDVEKTSFNLLPQPSSIVLEDDHKVEESGAIKNNKEAFSVVGSVLYFTNFCLDKLGQPLLNENPQLTEGWEIPKYQQVFSHIVSLEGQEIQVKAKRPKPHCFNCGSEEHQMKDCPMPRNAARISEKRKEYMDACGEANSQNFQQRYHAEEVEERFGRFKPGVISEELQDALGVTDKSLPPFIYRMRQLGYPPGWLKEAELENSGLALYDGKDGADGETEVGEVQQNKTVTYDLSKLVNYPGFNISTPRGIPDEWRMFGSIPMQACQQKDVFARSSLYKNLLCTSLTFLIADMEAAHSSRSSETFQFQPPLPPGTPPPPVFIPPLPKGTPPLTPSDSPQPRTAASPVDEDALTLEELEEQQRRIWAALEQAESMNSDSDIPVDTPLTGNSVASSPSPNELDLPVPEEKESEKQVVLDEPEAPDTCTKKPEVEHSSGPDAEAAALCQKESEESARVDTKGAPLDNGSVVSNCDIRNGGGQKLFHPDTTPSVATKIHSPIPDMSKFATGITPFEFENMAESTGMYLRIRSLLKNSPRNQQKNKKASE</sequence>
<organism evidence="13 14">
    <name type="scientific">Prolemur simus</name>
    <name type="common">Greater bamboo lemur</name>
    <name type="synonym">Hapalemur simus</name>
    <dbReference type="NCBI Taxonomy" id="1328070"/>
    <lineage>
        <taxon>Eukaryota</taxon>
        <taxon>Metazoa</taxon>
        <taxon>Chordata</taxon>
        <taxon>Craniata</taxon>
        <taxon>Vertebrata</taxon>
        <taxon>Euteleostomi</taxon>
        <taxon>Mammalia</taxon>
        <taxon>Eutheria</taxon>
        <taxon>Euarchontoglires</taxon>
        <taxon>Primates</taxon>
        <taxon>Strepsirrhini</taxon>
        <taxon>Lemuriformes</taxon>
        <taxon>Lemuridae</taxon>
        <taxon>Prolemur</taxon>
    </lineage>
</organism>
<feature type="domain" description="CCHC-type" evidence="12">
    <location>
        <begin position="232"/>
        <end position="246"/>
    </location>
</feature>
<evidence type="ECO:0000256" key="3">
    <source>
        <dbReference type="ARBA" id="ARBA00022379"/>
    </source>
</evidence>
<dbReference type="Pfam" id="PF00098">
    <property type="entry name" value="zf-CCHC"/>
    <property type="match status" value="1"/>
</dbReference>
<dbReference type="InterPro" id="IPR052115">
    <property type="entry name" value="NEXT_complex_subunit_ZCCHC8"/>
</dbReference>
<accession>A0A8C9DQX3</accession>
<dbReference type="Ensembl" id="ENSPSMT00000031278.1">
    <property type="protein sequence ID" value="ENSPSMP00000027029.1"/>
    <property type="gene ID" value="ENSPSMG00000018911.1"/>
</dbReference>
<dbReference type="AlphaFoldDB" id="A0A8C9DQX3"/>
<evidence type="ECO:0000256" key="2">
    <source>
        <dbReference type="ARBA" id="ARBA00007497"/>
    </source>
</evidence>
<comment type="function">
    <text evidence="9">Scaffolding subunit of the trimeric nuclear exosome targeting (NEXT) complex that is involved in the surveillance and turnover of aberrant transcripts and non-coding RNAs. NEXT functions as an RNA exosome cofactor that directs a subset of non-coding short-lived RNAs for exosomal degradation. May be involved in pre-mRNA splicing. It is required for 3'-end maturation of telomerase RNA component (TERC), TERC 3'-end targeting to the nuclear RNA exosome, and for telomerase function.</text>
</comment>
<evidence type="ECO:0000256" key="1">
    <source>
        <dbReference type="ARBA" id="ARBA00004642"/>
    </source>
</evidence>